<sequence length="155" mass="16156">MAEAEANRYLKQVGAFATPERVDARFQEREGAVLAIARYRMRKESFDAAVQSYRRTVSALGLTAAPIFPLLEGELKTSGDAVVVAVEDPGPAAAAGVRVGDVVVAINGRPLANFDALRYALQNTRGGGAVELTVESGGARRTIAIKAQGGARGGG</sequence>
<evidence type="ECO:0000313" key="2">
    <source>
        <dbReference type="EMBL" id="KYF91679.1"/>
    </source>
</evidence>
<accession>A0A150SGZ9</accession>
<dbReference type="Proteomes" id="UP000075635">
    <property type="component" value="Unassembled WGS sequence"/>
</dbReference>
<dbReference type="SUPFAM" id="SSF50156">
    <property type="entry name" value="PDZ domain-like"/>
    <property type="match status" value="1"/>
</dbReference>
<feature type="domain" description="PDZ" evidence="1">
    <location>
        <begin position="49"/>
        <end position="138"/>
    </location>
</feature>
<protein>
    <recommendedName>
        <fullName evidence="1">PDZ domain-containing protein</fullName>
    </recommendedName>
</protein>
<dbReference type="InterPro" id="IPR041489">
    <property type="entry name" value="PDZ_6"/>
</dbReference>
<organism evidence="2 3">
    <name type="scientific">Sorangium cellulosum</name>
    <name type="common">Polyangium cellulosum</name>
    <dbReference type="NCBI Taxonomy" id="56"/>
    <lineage>
        <taxon>Bacteria</taxon>
        <taxon>Pseudomonadati</taxon>
        <taxon>Myxococcota</taxon>
        <taxon>Polyangia</taxon>
        <taxon>Polyangiales</taxon>
        <taxon>Polyangiaceae</taxon>
        <taxon>Sorangium</taxon>
    </lineage>
</organism>
<evidence type="ECO:0000259" key="1">
    <source>
        <dbReference type="PROSITE" id="PS50106"/>
    </source>
</evidence>
<name>A0A150SGZ9_SORCE</name>
<dbReference type="AlphaFoldDB" id="A0A150SGZ9"/>
<evidence type="ECO:0000313" key="3">
    <source>
        <dbReference type="Proteomes" id="UP000075635"/>
    </source>
</evidence>
<dbReference type="Gene3D" id="2.30.42.10">
    <property type="match status" value="1"/>
</dbReference>
<proteinExistence type="predicted"/>
<gene>
    <name evidence="2" type="ORF">BE17_32875</name>
</gene>
<dbReference type="EMBL" id="JEMB01000993">
    <property type="protein sequence ID" value="KYF91679.1"/>
    <property type="molecule type" value="Genomic_DNA"/>
</dbReference>
<dbReference type="Pfam" id="PF17820">
    <property type="entry name" value="PDZ_6"/>
    <property type="match status" value="1"/>
</dbReference>
<dbReference type="InterPro" id="IPR036034">
    <property type="entry name" value="PDZ_sf"/>
</dbReference>
<reference evidence="2 3" key="1">
    <citation type="submission" date="2014-02" db="EMBL/GenBank/DDBJ databases">
        <title>The small core and large imbalanced accessory genome model reveals a collaborative survival strategy of Sorangium cellulosum strains in nature.</title>
        <authorList>
            <person name="Han K."/>
            <person name="Peng R."/>
            <person name="Blom J."/>
            <person name="Li Y.-Z."/>
        </authorList>
    </citation>
    <scope>NUCLEOTIDE SEQUENCE [LARGE SCALE GENOMIC DNA]</scope>
    <source>
        <strain evidence="2 3">So0011-07</strain>
    </source>
</reference>
<comment type="caution">
    <text evidence="2">The sequence shown here is derived from an EMBL/GenBank/DDBJ whole genome shotgun (WGS) entry which is preliminary data.</text>
</comment>
<dbReference type="SMART" id="SM00228">
    <property type="entry name" value="PDZ"/>
    <property type="match status" value="1"/>
</dbReference>
<dbReference type="InterPro" id="IPR001478">
    <property type="entry name" value="PDZ"/>
</dbReference>
<dbReference type="PROSITE" id="PS50106">
    <property type="entry name" value="PDZ"/>
    <property type="match status" value="1"/>
</dbReference>